<evidence type="ECO:0000313" key="4">
    <source>
        <dbReference type="Proteomes" id="UP000036987"/>
    </source>
</evidence>
<evidence type="ECO:0000259" key="2">
    <source>
        <dbReference type="Pfam" id="PF24868"/>
    </source>
</evidence>
<keyword evidence="4" id="KW-1185">Reference proteome</keyword>
<dbReference type="PANTHER" id="PTHR31675:SF0">
    <property type="entry name" value="AXIAL REGULATOR YABBY 1"/>
    <property type="match status" value="1"/>
</dbReference>
<name>A0A0K9Q0V8_ZOSMR</name>
<feature type="compositionally biased region" description="Polar residues" evidence="1">
    <location>
        <begin position="130"/>
        <end position="145"/>
    </location>
</feature>
<dbReference type="OrthoDB" id="667577at2759"/>
<feature type="domain" description="YABBY N-terminal" evidence="2">
    <location>
        <begin position="21"/>
        <end position="71"/>
    </location>
</feature>
<dbReference type="InterPro" id="IPR056776">
    <property type="entry name" value="YABBY_N"/>
</dbReference>
<comment type="caution">
    <text evidence="3">The sequence shown here is derived from an EMBL/GenBank/DDBJ whole genome shotgun (WGS) entry which is preliminary data.</text>
</comment>
<organism evidence="3 4">
    <name type="scientific">Zostera marina</name>
    <name type="common">Eelgrass</name>
    <dbReference type="NCBI Taxonomy" id="29655"/>
    <lineage>
        <taxon>Eukaryota</taxon>
        <taxon>Viridiplantae</taxon>
        <taxon>Streptophyta</taxon>
        <taxon>Embryophyta</taxon>
        <taxon>Tracheophyta</taxon>
        <taxon>Spermatophyta</taxon>
        <taxon>Magnoliopsida</taxon>
        <taxon>Liliopsida</taxon>
        <taxon>Zosteraceae</taxon>
        <taxon>Zostera</taxon>
    </lineage>
</organism>
<dbReference type="GO" id="GO:1902183">
    <property type="term" value="P:regulation of shoot apical meristem development"/>
    <property type="evidence" value="ECO:0000318"/>
    <property type="project" value="GO_Central"/>
</dbReference>
<dbReference type="GO" id="GO:0010158">
    <property type="term" value="P:abaxial cell fate specification"/>
    <property type="evidence" value="ECO:0000318"/>
    <property type="project" value="GO_Central"/>
</dbReference>
<feature type="compositionally biased region" description="Low complexity" evidence="1">
    <location>
        <begin position="116"/>
        <end position="125"/>
    </location>
</feature>
<feature type="region of interest" description="Disordered" evidence="1">
    <location>
        <begin position="104"/>
        <end position="193"/>
    </location>
</feature>
<gene>
    <name evidence="3" type="ORF">ZOSMA_120G00440</name>
</gene>
<dbReference type="Pfam" id="PF24868">
    <property type="entry name" value="YABBY_N"/>
    <property type="match status" value="1"/>
</dbReference>
<dbReference type="GO" id="GO:2000024">
    <property type="term" value="P:regulation of leaf development"/>
    <property type="evidence" value="ECO:0000318"/>
    <property type="project" value="GO_Central"/>
</dbReference>
<proteinExistence type="predicted"/>
<dbReference type="GO" id="GO:0045165">
    <property type="term" value="P:cell fate commitment"/>
    <property type="evidence" value="ECO:0000318"/>
    <property type="project" value="GO_Central"/>
</dbReference>
<evidence type="ECO:0000313" key="3">
    <source>
        <dbReference type="EMBL" id="KMZ74951.1"/>
    </source>
</evidence>
<reference evidence="4" key="1">
    <citation type="journal article" date="2016" name="Nature">
        <title>The genome of the seagrass Zostera marina reveals angiosperm adaptation to the sea.</title>
        <authorList>
            <person name="Olsen J.L."/>
            <person name="Rouze P."/>
            <person name="Verhelst B."/>
            <person name="Lin Y.-C."/>
            <person name="Bayer T."/>
            <person name="Collen J."/>
            <person name="Dattolo E."/>
            <person name="De Paoli E."/>
            <person name="Dittami S."/>
            <person name="Maumus F."/>
            <person name="Michel G."/>
            <person name="Kersting A."/>
            <person name="Lauritano C."/>
            <person name="Lohaus R."/>
            <person name="Toepel M."/>
            <person name="Tonon T."/>
            <person name="Vanneste K."/>
            <person name="Amirebrahimi M."/>
            <person name="Brakel J."/>
            <person name="Bostroem C."/>
            <person name="Chovatia M."/>
            <person name="Grimwood J."/>
            <person name="Jenkins J.W."/>
            <person name="Jueterbock A."/>
            <person name="Mraz A."/>
            <person name="Stam W.T."/>
            <person name="Tice H."/>
            <person name="Bornberg-Bauer E."/>
            <person name="Green P.J."/>
            <person name="Pearson G.A."/>
            <person name="Procaccini G."/>
            <person name="Duarte C.M."/>
            <person name="Schmutz J."/>
            <person name="Reusch T.B.H."/>
            <person name="Van de Peer Y."/>
        </authorList>
    </citation>
    <scope>NUCLEOTIDE SEQUENCE [LARGE SCALE GENOMIC DNA]</scope>
    <source>
        <strain evidence="4">cv. Finnish</strain>
    </source>
</reference>
<dbReference type="EMBL" id="LFYR01000223">
    <property type="protein sequence ID" value="KMZ74951.1"/>
    <property type="molecule type" value="Genomic_DNA"/>
</dbReference>
<dbReference type="PANTHER" id="PTHR31675">
    <property type="entry name" value="PROTEIN YABBY 6-RELATED"/>
    <property type="match status" value="1"/>
</dbReference>
<feature type="compositionally biased region" description="Basic and acidic residues" evidence="1">
    <location>
        <begin position="164"/>
        <end position="173"/>
    </location>
</feature>
<sequence>MSSSSSSSAATFSLDHLTQSPSEQLCYVHCNFCDTVLAVSVPYTSLFKTVTVRCGHCSNLLSVNMRALHLPPPLPPPPPPSTITQHHQQQLLIHNHCNLLEEISYSPPPPPPLAPHPVTVTPTPAEKTTPLVNNQSNTVKESLTLNKRGEDHQQSSLQQPPAVNRRERDREYHLPTTGSSRKRSNASKLETQI</sequence>
<dbReference type="Proteomes" id="UP000036987">
    <property type="component" value="Unassembled WGS sequence"/>
</dbReference>
<evidence type="ECO:0000256" key="1">
    <source>
        <dbReference type="SAM" id="MobiDB-lite"/>
    </source>
</evidence>
<accession>A0A0K9Q0V8</accession>
<protein>
    <recommendedName>
        <fullName evidence="2">YABBY N-terminal domain-containing protein</fullName>
    </recommendedName>
</protein>
<dbReference type="InterPro" id="IPR006780">
    <property type="entry name" value="YABBY"/>
</dbReference>
<dbReference type="AlphaFoldDB" id="A0A0K9Q0V8"/>
<dbReference type="GO" id="GO:0009944">
    <property type="term" value="P:polarity specification of adaxial/abaxial axis"/>
    <property type="evidence" value="ECO:0000318"/>
    <property type="project" value="GO_Central"/>
</dbReference>
<dbReference type="GO" id="GO:0010154">
    <property type="term" value="P:fruit development"/>
    <property type="evidence" value="ECO:0000318"/>
    <property type="project" value="GO_Central"/>
</dbReference>
<dbReference type="GO" id="GO:0005634">
    <property type="term" value="C:nucleus"/>
    <property type="evidence" value="ECO:0000318"/>
    <property type="project" value="GO_Central"/>
</dbReference>
<feature type="compositionally biased region" description="Pro residues" evidence="1">
    <location>
        <begin position="106"/>
        <end position="115"/>
    </location>
</feature>